<sequence>MTDRPLTAAEYAEVLNAGARRNPELTKAQPKDRYRDPACCAKYADEREETARKKGVVNRKYAENKQS</sequence>
<evidence type="ECO:0000313" key="2">
    <source>
        <dbReference type="Proteomes" id="UP000229897"/>
    </source>
</evidence>
<dbReference type="RefSeq" id="WP_099880437.1">
    <property type="nucleotide sequence ID" value="NZ_CP024608.1"/>
</dbReference>
<proteinExistence type="predicted"/>
<name>A0A2D2DSG7_9BURK</name>
<reference evidence="1" key="1">
    <citation type="submission" date="2017-10" db="EMBL/GenBank/DDBJ databases">
        <title>Massilia psychrophilum sp. nov., a novel purple-pigmented bacterium isolated from Tianshan glacier, Xinjiang Municipality, China.</title>
        <authorList>
            <person name="Wang H."/>
        </authorList>
    </citation>
    <scope>NUCLEOTIDE SEQUENCE [LARGE SCALE GENOMIC DNA]</scope>
    <source>
        <strain evidence="1">B2</strain>
    </source>
</reference>
<dbReference type="EMBL" id="CP024608">
    <property type="protein sequence ID" value="ATQ77886.1"/>
    <property type="molecule type" value="Genomic_DNA"/>
</dbReference>
<evidence type="ECO:0000313" key="1">
    <source>
        <dbReference type="EMBL" id="ATQ77886.1"/>
    </source>
</evidence>
<gene>
    <name evidence="1" type="ORF">CR152_27825</name>
</gene>
<accession>A0A2D2DSG7</accession>
<keyword evidence="2" id="KW-1185">Reference proteome</keyword>
<organism evidence="1 2">
    <name type="scientific">Massilia violaceinigra</name>
    <dbReference type="NCBI Taxonomy" id="2045208"/>
    <lineage>
        <taxon>Bacteria</taxon>
        <taxon>Pseudomonadati</taxon>
        <taxon>Pseudomonadota</taxon>
        <taxon>Betaproteobacteria</taxon>
        <taxon>Burkholderiales</taxon>
        <taxon>Oxalobacteraceae</taxon>
        <taxon>Telluria group</taxon>
        <taxon>Massilia</taxon>
    </lineage>
</organism>
<dbReference type="Proteomes" id="UP000229897">
    <property type="component" value="Chromosome"/>
</dbReference>
<protein>
    <submittedName>
        <fullName evidence="1">Uncharacterized protein</fullName>
    </submittedName>
</protein>
<dbReference type="AlphaFoldDB" id="A0A2D2DSG7"/>
<dbReference type="KEGG" id="mass:CR152_27825"/>